<gene>
    <name evidence="6" type="ORF">Q9L42_018615</name>
</gene>
<evidence type="ECO:0000256" key="3">
    <source>
        <dbReference type="ARBA" id="ARBA00023136"/>
    </source>
</evidence>
<dbReference type="KEGG" id="mech:Q9L42_018615"/>
<reference evidence="6 7" key="1">
    <citation type="journal article" date="2024" name="Microbiology">
        <title>Methylomarinum rosea sp. nov., a novel halophilic methanotrophic bacterium from the hypersaline Lake Elton.</title>
        <authorList>
            <person name="Suleimanov R.Z."/>
            <person name="Oshkin I.Y."/>
            <person name="Danilova O.V."/>
            <person name="Suzina N.E."/>
            <person name="Dedysh S.N."/>
        </authorList>
    </citation>
    <scope>NUCLEOTIDE SEQUENCE [LARGE SCALE GENOMIC DNA]</scope>
    <source>
        <strain evidence="6 7">Ch1-1</strain>
    </source>
</reference>
<dbReference type="Pfam" id="PF10082">
    <property type="entry name" value="BBP2_2"/>
    <property type="match status" value="1"/>
</dbReference>
<dbReference type="RefSeq" id="WP_349431588.1">
    <property type="nucleotide sequence ID" value="NZ_CP157743.1"/>
</dbReference>
<dbReference type="Proteomes" id="UP001225378">
    <property type="component" value="Chromosome"/>
</dbReference>
<feature type="domain" description="Outer membrane protein beta-barrel" evidence="5">
    <location>
        <begin position="440"/>
        <end position="635"/>
    </location>
</feature>
<evidence type="ECO:0000256" key="1">
    <source>
        <dbReference type="ARBA" id="ARBA00004370"/>
    </source>
</evidence>
<feature type="domain" description="Outer membrane protein beta-barrel" evidence="5">
    <location>
        <begin position="646"/>
        <end position="852"/>
    </location>
</feature>
<feature type="signal peptide" evidence="4">
    <location>
        <begin position="1"/>
        <end position="22"/>
    </location>
</feature>
<dbReference type="InterPro" id="IPR018759">
    <property type="entry name" value="BBP2_2"/>
</dbReference>
<dbReference type="InterPro" id="IPR051692">
    <property type="entry name" value="OMP-like"/>
</dbReference>
<dbReference type="AlphaFoldDB" id="A0AAU7NUK8"/>
<protein>
    <submittedName>
        <fullName evidence="6">Outer membrane beta-barrel protein</fullName>
    </submittedName>
</protein>
<dbReference type="Pfam" id="PF13505">
    <property type="entry name" value="OMP_b-brl"/>
    <property type="match status" value="2"/>
</dbReference>
<organism evidence="6 7">
    <name type="scientific">Methylomarinum roseum</name>
    <dbReference type="NCBI Taxonomy" id="3067653"/>
    <lineage>
        <taxon>Bacteria</taxon>
        <taxon>Pseudomonadati</taxon>
        <taxon>Pseudomonadota</taxon>
        <taxon>Gammaproteobacteria</taxon>
        <taxon>Methylococcales</taxon>
        <taxon>Methylococcaceae</taxon>
        <taxon>Methylomarinum</taxon>
    </lineage>
</organism>
<dbReference type="PANTHER" id="PTHR34001">
    <property type="entry name" value="BLL7405 PROTEIN"/>
    <property type="match status" value="1"/>
</dbReference>
<dbReference type="EMBL" id="CP157743">
    <property type="protein sequence ID" value="XBS20336.1"/>
    <property type="molecule type" value="Genomic_DNA"/>
</dbReference>
<dbReference type="Gene3D" id="2.40.160.20">
    <property type="match status" value="2"/>
</dbReference>
<evidence type="ECO:0000256" key="2">
    <source>
        <dbReference type="ARBA" id="ARBA00022729"/>
    </source>
</evidence>
<keyword evidence="3" id="KW-0472">Membrane</keyword>
<evidence type="ECO:0000256" key="4">
    <source>
        <dbReference type="SAM" id="SignalP"/>
    </source>
</evidence>
<dbReference type="InterPro" id="IPR011250">
    <property type="entry name" value="OMP/PagP_B-barrel"/>
</dbReference>
<accession>A0AAU7NUK8</accession>
<keyword evidence="2 4" id="KW-0732">Signal</keyword>
<dbReference type="InterPro" id="IPR027385">
    <property type="entry name" value="Beta-barrel_OMP"/>
</dbReference>
<dbReference type="PANTHER" id="PTHR34001:SF3">
    <property type="entry name" value="BLL7405 PROTEIN"/>
    <property type="match status" value="1"/>
</dbReference>
<keyword evidence="7" id="KW-1185">Reference proteome</keyword>
<feature type="chain" id="PRO_5043627430" evidence="4">
    <location>
        <begin position="23"/>
        <end position="853"/>
    </location>
</feature>
<sequence length="853" mass="95398">MKFKTIIPLTVLFGAGIAPALAEEEPVTPDRPERTNPLLKTKSGYEMGSFLVKPELALIGIYDNNIFATRRDTVSDQLLLISPSLDIQSNWERHQLNFSSSADLARYDERTTEDYDDFNVGTSGRYDFTKSSNVFAGFNYRQGHESRASPDSFFGRNPTVFSSTEAHVGTLQRAGDIAMRFGGTFQNLDFKDVATDSTPVNHDDRDRDLYGLGLRFSYARDRRLQPFVQFIFDRREYLDTFDDNGFQRDSDGYRTAVGLTSAISNRLRAEVYGGYIWQDFADPRFNAITKPDFGATVRWRATPSTMWSASVDRAVEETTLVNASSAIETRYGADIRHKLLPAVTLKSHLTYSKYDYQQISRSDDYVDAGFGLEYNITRQIYLAGDYRYLHRDSNLGVNEVGSSQDYYRHQFFITLGARLYPINDELVAGLNSLWTGSGASESGPAGFYLGGQYGYNGLATRSFEQRSEGGSDQAGYGDAGMVGGVFAGYGFNWQDWYLGLELEGETSNSKWFHRKKKSESRSFWLEKNESYGASLRLGRALMNNALFYGRVGAVNTEFNSFYTLNDSPQNAFADDITLVGLRFGVGLEFALSDHLFGRMDSTVTNYEDTQIQSLGFDENFDIRESMFNLGVGWRFQGVPQSGVSFDADNLTGLYAGAQIGYGMTNTTLSGLHRDQGVGPFDYNVDFADHGFTPGVFAGYGFNWRRLYMAVELEGEINSLEWQHNRDTPGGGGRDFSVEVKETMGISGKLGYILNNGALLYVRGGGVRTEFNTRYAKGNNRSNDIDREEGLTGLRLGIGAEVPFTEHAFLRLDYTHTVYEPFEIVTAHGNGSNSDELTFDNTTDLVRLGIGARF</sequence>
<dbReference type="GO" id="GO:0016020">
    <property type="term" value="C:membrane"/>
    <property type="evidence" value="ECO:0007669"/>
    <property type="project" value="UniProtKB-SubCell"/>
</dbReference>
<evidence type="ECO:0000259" key="5">
    <source>
        <dbReference type="Pfam" id="PF13505"/>
    </source>
</evidence>
<proteinExistence type="predicted"/>
<evidence type="ECO:0000313" key="7">
    <source>
        <dbReference type="Proteomes" id="UP001225378"/>
    </source>
</evidence>
<comment type="subcellular location">
    <subcellularLocation>
        <location evidence="1">Membrane</location>
    </subcellularLocation>
</comment>
<dbReference type="SUPFAM" id="SSF56925">
    <property type="entry name" value="OMPA-like"/>
    <property type="match status" value="2"/>
</dbReference>
<evidence type="ECO:0000313" key="6">
    <source>
        <dbReference type="EMBL" id="XBS20336.1"/>
    </source>
</evidence>
<name>A0AAU7NUK8_9GAMM</name>